<evidence type="ECO:0000313" key="2">
    <source>
        <dbReference type="Proteomes" id="UP000811619"/>
    </source>
</evidence>
<dbReference type="EMBL" id="SRPY01000015">
    <property type="protein sequence ID" value="KAG5930377.1"/>
    <property type="molecule type" value="Genomic_DNA"/>
</dbReference>
<sequence length="96" mass="9850">MIGTIIALLVDSWQTVALSGHSLGGVSPMGPGATVMCDALAFAVTLGGISSMLVSSIMETDGDEADYLGDGRRGGDVRYGKSSMMVASIWFMGAVM</sequence>
<reference evidence="1" key="1">
    <citation type="journal article" date="2020" name="bioRxiv">
        <title>Whole genome comparisons of ergot fungi reveals the divergence and evolution of species within the genus Claviceps are the result of varying mechanisms driving genome evolution and host range expansion.</title>
        <authorList>
            <person name="Wyka S.A."/>
            <person name="Mondo S.J."/>
            <person name="Liu M."/>
            <person name="Dettman J."/>
            <person name="Nalam V."/>
            <person name="Broders K.D."/>
        </authorList>
    </citation>
    <scope>NUCLEOTIDE SEQUENCE</scope>
    <source>
        <strain evidence="1">CCC 489</strain>
    </source>
</reference>
<protein>
    <submittedName>
        <fullName evidence="1">Uncharacterized protein</fullName>
    </submittedName>
</protein>
<dbReference type="OrthoDB" id="4960375at2759"/>
<dbReference type="Proteomes" id="UP000811619">
    <property type="component" value="Unassembled WGS sequence"/>
</dbReference>
<gene>
    <name evidence="1" type="ORF">E4U42_001622</name>
</gene>
<accession>A0A8K0NM33</accession>
<keyword evidence="2" id="KW-1185">Reference proteome</keyword>
<proteinExistence type="predicted"/>
<organism evidence="1 2">
    <name type="scientific">Claviceps africana</name>
    <dbReference type="NCBI Taxonomy" id="83212"/>
    <lineage>
        <taxon>Eukaryota</taxon>
        <taxon>Fungi</taxon>
        <taxon>Dikarya</taxon>
        <taxon>Ascomycota</taxon>
        <taxon>Pezizomycotina</taxon>
        <taxon>Sordariomycetes</taxon>
        <taxon>Hypocreomycetidae</taxon>
        <taxon>Hypocreales</taxon>
        <taxon>Clavicipitaceae</taxon>
        <taxon>Claviceps</taxon>
    </lineage>
</organism>
<dbReference type="AlphaFoldDB" id="A0A8K0NM33"/>
<evidence type="ECO:0000313" key="1">
    <source>
        <dbReference type="EMBL" id="KAG5930377.1"/>
    </source>
</evidence>
<comment type="caution">
    <text evidence="1">The sequence shown here is derived from an EMBL/GenBank/DDBJ whole genome shotgun (WGS) entry which is preliminary data.</text>
</comment>
<name>A0A8K0NM33_9HYPO</name>